<accession>U5LBL5</accession>
<dbReference type="GO" id="GO:0005525">
    <property type="term" value="F:GTP binding"/>
    <property type="evidence" value="ECO:0007669"/>
    <property type="project" value="UniProtKB-KW"/>
</dbReference>
<keyword evidence="6" id="KW-0175">Coiled coil</keyword>
<dbReference type="AlphaFoldDB" id="U5LBL5"/>
<dbReference type="InterPro" id="IPR027094">
    <property type="entry name" value="Mitofusin_fam"/>
</dbReference>
<dbReference type="SUPFAM" id="SSF52540">
    <property type="entry name" value="P-loop containing nucleoside triphosphate hydrolases"/>
    <property type="match status" value="2"/>
</dbReference>
<dbReference type="PANTHER" id="PTHR10465">
    <property type="entry name" value="TRANSMEMBRANE GTPASE FZO1"/>
    <property type="match status" value="1"/>
</dbReference>
<feature type="coiled-coil region" evidence="6">
    <location>
        <begin position="277"/>
        <end position="331"/>
    </location>
</feature>
<name>U5LBL5_9BACI</name>
<keyword evidence="9" id="KW-1185">Reference proteome</keyword>
<dbReference type="GO" id="GO:0016020">
    <property type="term" value="C:membrane"/>
    <property type="evidence" value="ECO:0007669"/>
    <property type="project" value="UniProtKB-SubCell"/>
</dbReference>
<comment type="subcellular location">
    <subcellularLocation>
        <location evidence="1">Membrane</location>
    </subcellularLocation>
</comment>
<dbReference type="HOGENOM" id="CLU_007634_0_0_9"/>
<dbReference type="Pfam" id="PF00350">
    <property type="entry name" value="Dynamin_N"/>
    <property type="match status" value="2"/>
</dbReference>
<evidence type="ECO:0000259" key="7">
    <source>
        <dbReference type="Pfam" id="PF00350"/>
    </source>
</evidence>
<feature type="domain" description="Dynamin N-terminal" evidence="7">
    <location>
        <begin position="633"/>
        <end position="848"/>
    </location>
</feature>
<evidence type="ECO:0000256" key="2">
    <source>
        <dbReference type="ARBA" id="ARBA00022741"/>
    </source>
</evidence>
<dbReference type="InterPro" id="IPR045063">
    <property type="entry name" value="Dynamin_N"/>
</dbReference>
<dbReference type="STRING" id="1367477.N288_16635"/>
<dbReference type="PANTHER" id="PTHR10465:SF0">
    <property type="entry name" value="SARCALUMENIN"/>
    <property type="match status" value="1"/>
</dbReference>
<dbReference type="GO" id="GO:0008053">
    <property type="term" value="P:mitochondrial fusion"/>
    <property type="evidence" value="ECO:0007669"/>
    <property type="project" value="TreeGrafter"/>
</dbReference>
<dbReference type="CDD" id="cd09912">
    <property type="entry name" value="DLP_2"/>
    <property type="match status" value="2"/>
</dbReference>
<dbReference type="PATRIC" id="fig|1367477.3.peg.3309"/>
<evidence type="ECO:0000313" key="9">
    <source>
        <dbReference type="Proteomes" id="UP000017805"/>
    </source>
</evidence>
<organism evidence="8 9">
    <name type="scientific">Bacillus infantis NRRL B-14911</name>
    <dbReference type="NCBI Taxonomy" id="1367477"/>
    <lineage>
        <taxon>Bacteria</taxon>
        <taxon>Bacillati</taxon>
        <taxon>Bacillota</taxon>
        <taxon>Bacilli</taxon>
        <taxon>Bacillales</taxon>
        <taxon>Bacillaceae</taxon>
        <taxon>Bacillus</taxon>
    </lineage>
</organism>
<dbReference type="InterPro" id="IPR027417">
    <property type="entry name" value="P-loop_NTPase"/>
</dbReference>
<reference evidence="8 9" key="1">
    <citation type="submission" date="2013-07" db="EMBL/GenBank/DDBJ databases">
        <title>Complete genome sequence of Bacillus infantis NRRL B-14911 that has potential to induce cardiac disease by antigenic mimicry.</title>
        <authorList>
            <person name="Massilamany C."/>
            <person name="Smith T.P.L."/>
            <person name="Loy J.D."/>
            <person name="Barletta R."/>
            <person name="Reddy J."/>
        </authorList>
    </citation>
    <scope>NUCLEOTIDE SEQUENCE [LARGE SCALE GENOMIC DNA]</scope>
    <source>
        <strain evidence="8 9">NRRL B-14911</strain>
    </source>
</reference>
<proteinExistence type="predicted"/>
<dbReference type="RefSeq" id="WP_009791207.1">
    <property type="nucleotide sequence ID" value="NC_022524.1"/>
</dbReference>
<dbReference type="OrthoDB" id="5477114at2"/>
<dbReference type="KEGG" id="bif:N288_16635"/>
<dbReference type="EMBL" id="CP006643">
    <property type="protein sequence ID" value="AGX05214.1"/>
    <property type="molecule type" value="Genomic_DNA"/>
</dbReference>
<keyword evidence="2" id="KW-0547">Nucleotide-binding</keyword>
<feature type="domain" description="Dynamin N-terminal" evidence="7">
    <location>
        <begin position="50"/>
        <end position="204"/>
    </location>
</feature>
<evidence type="ECO:0000256" key="5">
    <source>
        <dbReference type="ARBA" id="ARBA00023136"/>
    </source>
</evidence>
<keyword evidence="3" id="KW-0378">Hydrolase</keyword>
<evidence type="ECO:0000256" key="3">
    <source>
        <dbReference type="ARBA" id="ARBA00022801"/>
    </source>
</evidence>
<dbReference type="Gene3D" id="3.40.50.300">
    <property type="entry name" value="P-loop containing nucleotide triphosphate hydrolases"/>
    <property type="match status" value="2"/>
</dbReference>
<dbReference type="Proteomes" id="UP000017805">
    <property type="component" value="Chromosome"/>
</dbReference>
<evidence type="ECO:0000256" key="4">
    <source>
        <dbReference type="ARBA" id="ARBA00023134"/>
    </source>
</evidence>
<keyword evidence="4" id="KW-0342">GTP-binding</keyword>
<sequence length="1230" mass="138480">MSFTLPEQRTAEKLNKAAAFHDYLAEQKDAQTAEKAGQLARKISRDEFTIAFCGHFSAGKSSMVNKIIGEDLLPSSPIPTSANLVKIKAGEDYAKVYFKEGNPRLYPAPYDYERVKQYCRDGGQIHSIEISKPGTILPENIAVMDTPGIDSADDAHRISTESALHLSDLIFYVMDYNHVQSELNFLFTKELAAAGKEIYLIINQIDKHREEEISMAKFKASVRESFSSWGVQPEHIFYTSLKQEEHPHNEFGKLRQFIHEKMALSKELLPRAAEEAIKRLADEHIRFLEALDESEEQRLNGILEGLPGQRRETLEKDAAALADKLNKRKAERDSFQEHLGKELEKVLKNAYLMPYQTRELAEKYLESRQPGFKVGLFFSRQKTGEESARRLDAFYQDLHDRVRSELVWHIKEVFSSTIKEKELHDPELLEAVQSFSIPFTAQMIEQTVKSGAMLTGEYVLNYTEDVASAVKKTAKDHFEQIKNIMIQKAAENSSEAIEKSEAEYREVKGLAEAWISLNEMKEKQLAAKMRLEQVIHEDYPSDQLSASAIELTADTETAEVAPDEEEDFLDKVNDKAEMEEEEIQFAGRSADPDDIIKKLLFTAEKLKGVPGFSKTAAELARKAARLKDKDYTVALFGAFSAGKSSFANALIGERLLPVSPNPTTAAINKIRPVDHDHAHGTSLVHFKTAEVLYGDVNRSLKAFNEQATDLEDALRKIGKLSEAGDLNSSEKTHLAFLNAFSKGYPDYRAKLGDTMTVSLAEFGAFVADEEKSCLVELIEVFYDCPLTRQGITLVDTPGADSINARHTGVAFDYIKNSDAILFVTYYNHAFSRADREFLIQLGRVKESFELDKMFFAVNAVDLASSEEEMESVLRYVEDQLTQYGIRRPHLNPVSSLLGLQEKLGEAAGKSYLAEFEERFYSFISSELSAIAVNSAENEWERAIGQLRSFIRSSREDESAKQMKREKIAGEKAGVRDILEKGSSLMLKKRLEQEADELIFYIKQRVFFRFGDFIKEAFNPSVLKDDGRNMKKALQDALADFLSSFGFDFAQEMRATSLRLEVFAGKLAKEAQASLVSSISKISGDITFTEFEVSSHPGLDFTSAFSDLEPGLFKKALSYFKSPKTFFEQNGRKQLGEELHKVLDGPADNYLASESSRLKDYYARILEEEYRKLTAEMADQAAEYYEGISAALSDEIPLDKLIELERSLVQFTSGSKGWSREGMASGSGKEA</sequence>
<dbReference type="GO" id="GO:0003924">
    <property type="term" value="F:GTPase activity"/>
    <property type="evidence" value="ECO:0007669"/>
    <property type="project" value="InterPro"/>
</dbReference>
<protein>
    <submittedName>
        <fullName evidence="8">Dynamin family protein</fullName>
    </submittedName>
</protein>
<evidence type="ECO:0000256" key="6">
    <source>
        <dbReference type="SAM" id="Coils"/>
    </source>
</evidence>
<gene>
    <name evidence="8" type="ORF">N288_16635</name>
</gene>
<evidence type="ECO:0000313" key="8">
    <source>
        <dbReference type="EMBL" id="AGX05214.1"/>
    </source>
</evidence>
<keyword evidence="5" id="KW-0472">Membrane</keyword>
<evidence type="ECO:0000256" key="1">
    <source>
        <dbReference type="ARBA" id="ARBA00004370"/>
    </source>
</evidence>